<accession>A0A067P146</accession>
<dbReference type="EMBL" id="KL198007">
    <property type="protein sequence ID" value="KDQ29601.1"/>
    <property type="molecule type" value="Genomic_DNA"/>
</dbReference>
<protein>
    <submittedName>
        <fullName evidence="1">Uncharacterized protein</fullName>
    </submittedName>
</protein>
<proteinExistence type="predicted"/>
<evidence type="ECO:0000313" key="1">
    <source>
        <dbReference type="EMBL" id="KDQ29601.1"/>
    </source>
</evidence>
<dbReference type="OrthoDB" id="5358959at2759"/>
<name>A0A067P146_PLEO1</name>
<organism evidence="1 2">
    <name type="scientific">Pleurotus ostreatus (strain PC15)</name>
    <name type="common">Oyster mushroom</name>
    <dbReference type="NCBI Taxonomy" id="1137138"/>
    <lineage>
        <taxon>Eukaryota</taxon>
        <taxon>Fungi</taxon>
        <taxon>Dikarya</taxon>
        <taxon>Basidiomycota</taxon>
        <taxon>Agaricomycotina</taxon>
        <taxon>Agaricomycetes</taxon>
        <taxon>Agaricomycetidae</taxon>
        <taxon>Agaricales</taxon>
        <taxon>Pleurotineae</taxon>
        <taxon>Pleurotaceae</taxon>
        <taxon>Pleurotus</taxon>
    </lineage>
</organism>
<reference evidence="2" key="1">
    <citation type="journal article" date="2014" name="Proc. Natl. Acad. Sci. U.S.A.">
        <title>Extensive sampling of basidiomycete genomes demonstrates inadequacy of the white-rot/brown-rot paradigm for wood decay fungi.</title>
        <authorList>
            <person name="Riley R."/>
            <person name="Salamov A.A."/>
            <person name="Brown D.W."/>
            <person name="Nagy L.G."/>
            <person name="Floudas D."/>
            <person name="Held B.W."/>
            <person name="Levasseur A."/>
            <person name="Lombard V."/>
            <person name="Morin E."/>
            <person name="Otillar R."/>
            <person name="Lindquist E.A."/>
            <person name="Sun H."/>
            <person name="LaButti K.M."/>
            <person name="Schmutz J."/>
            <person name="Jabbour D."/>
            <person name="Luo H."/>
            <person name="Baker S.E."/>
            <person name="Pisabarro A.G."/>
            <person name="Walton J.D."/>
            <person name="Blanchette R.A."/>
            <person name="Henrissat B."/>
            <person name="Martin F."/>
            <person name="Cullen D."/>
            <person name="Hibbett D.S."/>
            <person name="Grigoriev I.V."/>
        </authorList>
    </citation>
    <scope>NUCLEOTIDE SEQUENCE [LARGE SCALE GENOMIC DNA]</scope>
    <source>
        <strain evidence="2">PC15</strain>
    </source>
</reference>
<dbReference type="VEuPathDB" id="FungiDB:PLEOSDRAFT_157313"/>
<evidence type="ECO:0000313" key="2">
    <source>
        <dbReference type="Proteomes" id="UP000027073"/>
    </source>
</evidence>
<dbReference type="Gene3D" id="2.60.120.260">
    <property type="entry name" value="Galactose-binding domain-like"/>
    <property type="match status" value="1"/>
</dbReference>
<dbReference type="Proteomes" id="UP000027073">
    <property type="component" value="Unassembled WGS sequence"/>
</dbReference>
<dbReference type="STRING" id="1137138.A0A067P146"/>
<gene>
    <name evidence="1" type="ORF">PLEOSDRAFT_157313</name>
</gene>
<dbReference type="AlphaFoldDB" id="A0A067P146"/>
<sequence>MEYAALWVVDAVAAENVAILVNFAMPVAAAETAKRDAKEIHLFNRLTTTTSTTSDIAPNTTPTITRTTASTATTSTSPVRSITATAVVPSPIPSLGSSMVEIPATDPQITYRGSWISVTSLCNASSRSRMATGPSSSFSFNFQGDAVYLSLSSYNALYNVMVRGQTTTFGASDSRVIPSNCSLSFGQAALQGQSNAIEVIVSGSSLDSAGQWSFAMEKIVVASTSPPPAPSNKSPSAIIKWVTATIGAAVVLILLMV</sequence>
<dbReference type="HOGENOM" id="CLU_1082275_0_0_1"/>
<dbReference type="InParanoid" id="A0A067P146"/>